<name>A0AAG5CZ18_ANOAO</name>
<keyword evidence="2" id="KW-1185">Reference proteome</keyword>
<accession>A0AAG5CZ18</accession>
<reference evidence="1" key="1">
    <citation type="submission" date="2024-04" db="UniProtKB">
        <authorList>
            <consortium name="EnsemblMetazoa"/>
        </authorList>
    </citation>
    <scope>IDENTIFICATION</scope>
    <source>
        <strain evidence="1">EBRO</strain>
    </source>
</reference>
<evidence type="ECO:0000313" key="2">
    <source>
        <dbReference type="Proteomes" id="UP000075880"/>
    </source>
</evidence>
<sequence length="67" mass="7340">AKLHPARATVCTLPTSSQRKFNALACTPSLVGGFVGNRINAGLARVIFEVERLLEEHRKGYVIENFA</sequence>
<proteinExistence type="predicted"/>
<dbReference type="AlphaFoldDB" id="A0AAG5CZ18"/>
<protein>
    <submittedName>
        <fullName evidence="1">Uncharacterized protein</fullName>
    </submittedName>
</protein>
<dbReference type="EnsemblMetazoa" id="ENSAATROPT004317">
    <property type="protein sequence ID" value="ENSAATROPP004142"/>
    <property type="gene ID" value="ENSAATROPG003414"/>
</dbReference>
<evidence type="ECO:0000313" key="1">
    <source>
        <dbReference type="EnsemblMetazoa" id="ENSAATROPP004142"/>
    </source>
</evidence>
<dbReference type="Proteomes" id="UP000075880">
    <property type="component" value="Unassembled WGS sequence"/>
</dbReference>
<organism evidence="1 2">
    <name type="scientific">Anopheles atroparvus</name>
    <name type="common">European mosquito</name>
    <dbReference type="NCBI Taxonomy" id="41427"/>
    <lineage>
        <taxon>Eukaryota</taxon>
        <taxon>Metazoa</taxon>
        <taxon>Ecdysozoa</taxon>
        <taxon>Arthropoda</taxon>
        <taxon>Hexapoda</taxon>
        <taxon>Insecta</taxon>
        <taxon>Pterygota</taxon>
        <taxon>Neoptera</taxon>
        <taxon>Endopterygota</taxon>
        <taxon>Diptera</taxon>
        <taxon>Nematocera</taxon>
        <taxon>Culicoidea</taxon>
        <taxon>Culicidae</taxon>
        <taxon>Anophelinae</taxon>
        <taxon>Anopheles</taxon>
    </lineage>
</organism>